<dbReference type="EMBL" id="LZZM01000046">
    <property type="protein sequence ID" value="OOM81834.1"/>
    <property type="molecule type" value="Genomic_DNA"/>
</dbReference>
<feature type="transmembrane region" description="Helical" evidence="2">
    <location>
        <begin position="59"/>
        <end position="76"/>
    </location>
</feature>
<proteinExistence type="predicted"/>
<feature type="domain" description="Terminase large subunit gp17-like C-terminal" evidence="3">
    <location>
        <begin position="352"/>
        <end position="480"/>
    </location>
</feature>
<dbReference type="Pfam" id="PF03237">
    <property type="entry name" value="Terminase_6N"/>
    <property type="match status" value="1"/>
</dbReference>
<sequence>MNNEEKFIKVWNDPALFSYNFMEIQDKNDELVPFRFNKLQRDFMENMSRYNIILKSRQLGFSVMICAYAIWLSITTPNSNCLMLSYNDDSKRAIFAKLKQIYKSIPEEIRPKLLRNNRAELQLENGSIISCSPMGNVDKGRGNTCSLIWISEFAFVKSDVAEKQILSLEQALNSKGQLIIETTANGLNFFHNMYIKSKRKENFYKAFFYNYVDGSQMFTEQYEEAKNTWKNLHNNIPFGEKDLNDDEKELLKNYPKMKIDMLCWRRLKIENSSEDKFNQEYPITDDVAFISTGASVFDNKRVSTVLQSILLNKTKYLKKSEIEDLPQELEKFYGRSFFMYKTPIPKAKYYTGVDTAEGTKRDNSACIVLNEAGEEVAMFKNNAIKPWQFAEFVNVLGRYYNKSYLIVEKASGGHSVIEKLRLEKQYLNMHKYRSYDEFNKIVYNIGFSTNSKTKSLIINDLREMFEKGQLLLHSSDILEEMKVFEINDNGSMGAMSGYTDDLCISLALAIVGLKSHVYYDW</sequence>
<dbReference type="STRING" id="29367.CLPUN_08120"/>
<reference evidence="4 5" key="1">
    <citation type="submission" date="2016-05" db="EMBL/GenBank/DDBJ databases">
        <title>Microbial solvent formation.</title>
        <authorList>
            <person name="Poehlein A."/>
            <person name="Montoya Solano J.D."/>
            <person name="Flitsch S."/>
            <person name="Krabben P."/>
            <person name="Duerre P."/>
            <person name="Daniel R."/>
        </authorList>
    </citation>
    <scope>NUCLEOTIDE SEQUENCE [LARGE SCALE GENOMIC DNA]</scope>
    <source>
        <strain evidence="4 5">DSM 2619</strain>
    </source>
</reference>
<keyword evidence="2" id="KW-1133">Transmembrane helix</keyword>
<dbReference type="InterPro" id="IPR035421">
    <property type="entry name" value="Terminase_6C"/>
</dbReference>
<comment type="caution">
    <text evidence="4">The sequence shown here is derived from an EMBL/GenBank/DDBJ whole genome shotgun (WGS) entry which is preliminary data.</text>
</comment>
<dbReference type="Proteomes" id="UP000190890">
    <property type="component" value="Unassembled WGS sequence"/>
</dbReference>
<protein>
    <submittedName>
        <fullName evidence="4">Terminase-like family protein</fullName>
    </submittedName>
</protein>
<keyword evidence="2" id="KW-0472">Membrane</keyword>
<keyword evidence="5" id="KW-1185">Reference proteome</keyword>
<evidence type="ECO:0000256" key="1">
    <source>
        <dbReference type="ARBA" id="ARBA00022612"/>
    </source>
</evidence>
<evidence type="ECO:0000256" key="2">
    <source>
        <dbReference type="SAM" id="Phobius"/>
    </source>
</evidence>
<dbReference type="AlphaFoldDB" id="A0A1S8TVP9"/>
<dbReference type="Gene3D" id="3.40.50.300">
    <property type="entry name" value="P-loop containing nucleotide triphosphate hydrolases"/>
    <property type="match status" value="1"/>
</dbReference>
<gene>
    <name evidence="4" type="ORF">CLPUN_08120</name>
</gene>
<keyword evidence="2" id="KW-0812">Transmembrane</keyword>
<keyword evidence="1" id="KW-1188">Viral release from host cell</keyword>
<accession>A0A1S8TVP9</accession>
<dbReference type="Pfam" id="PF17289">
    <property type="entry name" value="Terminase_6C"/>
    <property type="match status" value="1"/>
</dbReference>
<dbReference type="Gene3D" id="3.30.420.240">
    <property type="match status" value="1"/>
</dbReference>
<evidence type="ECO:0000313" key="4">
    <source>
        <dbReference type="EMBL" id="OOM81834.1"/>
    </source>
</evidence>
<organism evidence="4 5">
    <name type="scientific">Clostridium puniceum</name>
    <dbReference type="NCBI Taxonomy" id="29367"/>
    <lineage>
        <taxon>Bacteria</taxon>
        <taxon>Bacillati</taxon>
        <taxon>Bacillota</taxon>
        <taxon>Clostridia</taxon>
        <taxon>Eubacteriales</taxon>
        <taxon>Clostridiaceae</taxon>
        <taxon>Clostridium</taxon>
    </lineage>
</organism>
<dbReference type="InterPro" id="IPR027417">
    <property type="entry name" value="P-loop_NTPase"/>
</dbReference>
<name>A0A1S8TVP9_9CLOT</name>
<evidence type="ECO:0000259" key="3">
    <source>
        <dbReference type="Pfam" id="PF17289"/>
    </source>
</evidence>
<dbReference type="RefSeq" id="WP_077846092.1">
    <property type="nucleotide sequence ID" value="NZ_LZZM01000046.1"/>
</dbReference>
<dbReference type="OrthoDB" id="9768556at2"/>
<evidence type="ECO:0000313" key="5">
    <source>
        <dbReference type="Proteomes" id="UP000190890"/>
    </source>
</evidence>